<keyword evidence="1" id="KW-0472">Membrane</keyword>
<dbReference type="RefSeq" id="WP_169552624.1">
    <property type="nucleotide sequence ID" value="NZ_CP051677.1"/>
</dbReference>
<evidence type="ECO:0000313" key="3">
    <source>
        <dbReference type="Proteomes" id="UP000501128"/>
    </source>
</evidence>
<feature type="transmembrane region" description="Helical" evidence="1">
    <location>
        <begin position="92"/>
        <end position="113"/>
    </location>
</feature>
<accession>A0A7L5DYN8</accession>
<protein>
    <submittedName>
        <fullName evidence="2">DUF2306 domain-containing protein</fullName>
    </submittedName>
</protein>
<feature type="transmembrane region" description="Helical" evidence="1">
    <location>
        <begin position="54"/>
        <end position="72"/>
    </location>
</feature>
<name>A0A7L5DYN8_9BACT</name>
<reference evidence="2 3" key="1">
    <citation type="submission" date="2020-04" db="EMBL/GenBank/DDBJ databases">
        <title>Genome sequencing of novel species.</title>
        <authorList>
            <person name="Heo J."/>
            <person name="Kim S.-J."/>
            <person name="Kim J.-S."/>
            <person name="Hong S.-B."/>
            <person name="Kwon S.-W."/>
        </authorList>
    </citation>
    <scope>NUCLEOTIDE SEQUENCE [LARGE SCALE GENOMIC DNA]</scope>
    <source>
        <strain evidence="2 3">CJU-R4</strain>
    </source>
</reference>
<sequence>MNLSERNLSPTTRNYPKLTLFAIMGLMTLLVFGYEVYLALYVPASLTRLLSMKWLLFPHILFATTAFVVGPFQFSTRLRRRKMALHRRLGKAYVFSILFAAPFAFAITCVYPPKNINFLIENLVQATIWLLTTVVAWLAVRNKQIELHKIWMARSYGVTFIFVLSRVFAPLPFMRQMSAESAVSFFWFLIVFALLVPELLLNGTVLITGHPRKTLSRSRTPETARI</sequence>
<dbReference type="Pfam" id="PF10067">
    <property type="entry name" value="DUF2306"/>
    <property type="match status" value="1"/>
</dbReference>
<dbReference type="InterPro" id="IPR018750">
    <property type="entry name" value="DUF2306_membrane"/>
</dbReference>
<keyword evidence="3" id="KW-1185">Reference proteome</keyword>
<evidence type="ECO:0000256" key="1">
    <source>
        <dbReference type="SAM" id="Phobius"/>
    </source>
</evidence>
<feature type="transmembrane region" description="Helical" evidence="1">
    <location>
        <begin position="152"/>
        <end position="173"/>
    </location>
</feature>
<feature type="transmembrane region" description="Helical" evidence="1">
    <location>
        <begin position="20"/>
        <end position="42"/>
    </location>
</feature>
<feature type="transmembrane region" description="Helical" evidence="1">
    <location>
        <begin position="119"/>
        <end position="140"/>
    </location>
</feature>
<dbReference type="Proteomes" id="UP000501128">
    <property type="component" value="Chromosome"/>
</dbReference>
<dbReference type="KEGG" id="srho:HH216_21080"/>
<feature type="transmembrane region" description="Helical" evidence="1">
    <location>
        <begin position="185"/>
        <end position="209"/>
    </location>
</feature>
<dbReference type="AlphaFoldDB" id="A0A7L5DYN8"/>
<evidence type="ECO:0000313" key="2">
    <source>
        <dbReference type="EMBL" id="QJD80630.1"/>
    </source>
</evidence>
<dbReference type="EMBL" id="CP051677">
    <property type="protein sequence ID" value="QJD80630.1"/>
    <property type="molecule type" value="Genomic_DNA"/>
</dbReference>
<keyword evidence="1" id="KW-0812">Transmembrane</keyword>
<gene>
    <name evidence="2" type="ORF">HH216_21080</name>
</gene>
<keyword evidence="1" id="KW-1133">Transmembrane helix</keyword>
<organism evidence="2 3">
    <name type="scientific">Spirosoma rhododendri</name>
    <dbReference type="NCBI Taxonomy" id="2728024"/>
    <lineage>
        <taxon>Bacteria</taxon>
        <taxon>Pseudomonadati</taxon>
        <taxon>Bacteroidota</taxon>
        <taxon>Cytophagia</taxon>
        <taxon>Cytophagales</taxon>
        <taxon>Cytophagaceae</taxon>
        <taxon>Spirosoma</taxon>
    </lineage>
</organism>
<proteinExistence type="predicted"/>